<name>A0ABW3K0F0_9BACT</name>
<evidence type="ECO:0000313" key="9">
    <source>
        <dbReference type="Proteomes" id="UP001597112"/>
    </source>
</evidence>
<evidence type="ECO:0000256" key="4">
    <source>
        <dbReference type="ARBA" id="ARBA00022801"/>
    </source>
</evidence>
<evidence type="ECO:0000256" key="3">
    <source>
        <dbReference type="ARBA" id="ARBA00012663"/>
    </source>
</evidence>
<dbReference type="InterPro" id="IPR015883">
    <property type="entry name" value="Glyco_hydro_20_cat"/>
</dbReference>
<reference evidence="9" key="1">
    <citation type="journal article" date="2019" name="Int. J. Syst. Evol. Microbiol.">
        <title>The Global Catalogue of Microorganisms (GCM) 10K type strain sequencing project: providing services to taxonomists for standard genome sequencing and annotation.</title>
        <authorList>
            <consortium name="The Broad Institute Genomics Platform"/>
            <consortium name="The Broad Institute Genome Sequencing Center for Infectious Disease"/>
            <person name="Wu L."/>
            <person name="Ma J."/>
        </authorList>
    </citation>
    <scope>NUCLEOTIDE SEQUENCE [LARGE SCALE GENOMIC DNA]</scope>
    <source>
        <strain evidence="9">CCUG 58938</strain>
    </source>
</reference>
<dbReference type="CDD" id="cd06563">
    <property type="entry name" value="GH20_chitobiase-like"/>
    <property type="match status" value="1"/>
</dbReference>
<dbReference type="PANTHER" id="PTHR22600:SF57">
    <property type="entry name" value="BETA-N-ACETYLHEXOSAMINIDASE"/>
    <property type="match status" value="1"/>
</dbReference>
<dbReference type="RefSeq" id="WP_377576259.1">
    <property type="nucleotide sequence ID" value="NZ_JBHTKA010000001.1"/>
</dbReference>
<evidence type="ECO:0000256" key="2">
    <source>
        <dbReference type="ARBA" id="ARBA00006285"/>
    </source>
</evidence>
<dbReference type="EC" id="3.2.1.52" evidence="3"/>
<keyword evidence="5" id="KW-0326">Glycosidase</keyword>
<proteinExistence type="inferred from homology"/>
<dbReference type="Gene3D" id="3.30.379.10">
    <property type="entry name" value="Chitobiase/beta-hexosaminidase domain 2-like"/>
    <property type="match status" value="1"/>
</dbReference>
<dbReference type="PROSITE" id="PS51257">
    <property type="entry name" value="PROKAR_LIPOPROTEIN"/>
    <property type="match status" value="1"/>
</dbReference>
<dbReference type="EMBL" id="JBHTKA010000001">
    <property type="protein sequence ID" value="MFD0998861.1"/>
    <property type="molecule type" value="Genomic_DNA"/>
</dbReference>
<evidence type="ECO:0000259" key="6">
    <source>
        <dbReference type="Pfam" id="PF00728"/>
    </source>
</evidence>
<sequence length="548" mass="62449">MQKLKLIYPLMAILLLAACSKKEEHAAVTIPGIIPKPVSLTPGNGHLHWDGSVAIIAKSADEKNVGELLATFLKAKNIDASIAEFSEDKNQIALYTAEDTTLHNEGYKLTIDEKGVSIQANNGAGLFYGAQTLLQLLTENSKEVPFVTITDYPRFAYRGLHLDVGRHMFPPEFIKKYIDLLAHHKFNRFHWHLTEDQGWRIEIKKYPKLQEIGAYRKETVIGHARTADRNDKKNYDGKRYGGFYTQEEVKEIVKYAADRYVTIIPEIELPGHALAALSAYPSLGCTGGPYEAATTWGVFDDVFCAGKEETFQFLEGVLDEVVELFPSQYIHIGGDECPKTRWEKCPHCKKRMKEEKLKDTHELQSYFIQRIEKYLNSKNRQIIGWDEILEGGLAPNATVMSWRGEEGGIAAAKQNHDVIMTPGNWCYFDHYQDTSKTEPLAIGNYTPVSEVYSYEPVPPQLTTQEAKHILGAQANVWTEYIPTSDHVEYMVYPRACAMAEVVWSPKESRDYNDFLTRMNIHFKRLDEWKVNYAKHIRKETDSLNVSKN</sequence>
<dbReference type="Gene3D" id="3.20.20.80">
    <property type="entry name" value="Glycosidases"/>
    <property type="match status" value="1"/>
</dbReference>
<evidence type="ECO:0000259" key="7">
    <source>
        <dbReference type="Pfam" id="PF02838"/>
    </source>
</evidence>
<dbReference type="PRINTS" id="PR00738">
    <property type="entry name" value="GLHYDRLASE20"/>
</dbReference>
<organism evidence="8 9">
    <name type="scientific">Ohtaekwangia kribbensis</name>
    <dbReference type="NCBI Taxonomy" id="688913"/>
    <lineage>
        <taxon>Bacteria</taxon>
        <taxon>Pseudomonadati</taxon>
        <taxon>Bacteroidota</taxon>
        <taxon>Cytophagia</taxon>
        <taxon>Cytophagales</taxon>
        <taxon>Fulvivirgaceae</taxon>
        <taxon>Ohtaekwangia</taxon>
    </lineage>
</organism>
<comment type="similarity">
    <text evidence="2">Belongs to the glycosyl hydrolase 20 family.</text>
</comment>
<keyword evidence="4" id="KW-0378">Hydrolase</keyword>
<protein>
    <recommendedName>
        <fullName evidence="3">beta-N-acetylhexosaminidase</fullName>
        <ecNumber evidence="3">3.2.1.52</ecNumber>
    </recommendedName>
</protein>
<keyword evidence="9" id="KW-1185">Reference proteome</keyword>
<accession>A0ABW3K0F0</accession>
<evidence type="ECO:0000256" key="5">
    <source>
        <dbReference type="ARBA" id="ARBA00023295"/>
    </source>
</evidence>
<dbReference type="Pfam" id="PF00728">
    <property type="entry name" value="Glyco_hydro_20"/>
    <property type="match status" value="1"/>
</dbReference>
<dbReference type="PIRSF" id="PIRSF001093">
    <property type="entry name" value="B-hxosamndse_ab_euk"/>
    <property type="match status" value="1"/>
</dbReference>
<dbReference type="Pfam" id="PF02838">
    <property type="entry name" value="Glyco_hydro_20b"/>
    <property type="match status" value="1"/>
</dbReference>
<comment type="caution">
    <text evidence="8">The sequence shown here is derived from an EMBL/GenBank/DDBJ whole genome shotgun (WGS) entry which is preliminary data.</text>
</comment>
<dbReference type="InterPro" id="IPR029018">
    <property type="entry name" value="Hex-like_dom2"/>
</dbReference>
<dbReference type="Proteomes" id="UP001597112">
    <property type="component" value="Unassembled WGS sequence"/>
</dbReference>
<dbReference type="SUPFAM" id="SSF55545">
    <property type="entry name" value="beta-N-acetylhexosaminidase-like domain"/>
    <property type="match status" value="1"/>
</dbReference>
<dbReference type="InterPro" id="IPR015882">
    <property type="entry name" value="HEX_bac_N"/>
</dbReference>
<dbReference type="InterPro" id="IPR025705">
    <property type="entry name" value="Beta_hexosaminidase_sua/sub"/>
</dbReference>
<dbReference type="SUPFAM" id="SSF51445">
    <property type="entry name" value="(Trans)glycosidases"/>
    <property type="match status" value="1"/>
</dbReference>
<feature type="domain" description="Glycoside hydrolase family 20 catalytic" evidence="6">
    <location>
        <begin position="155"/>
        <end position="505"/>
    </location>
</feature>
<gene>
    <name evidence="8" type="ORF">ACFQ21_06060</name>
</gene>
<comment type="catalytic activity">
    <reaction evidence="1">
        <text>Hydrolysis of terminal non-reducing N-acetyl-D-hexosamine residues in N-acetyl-beta-D-hexosaminides.</text>
        <dbReference type="EC" id="3.2.1.52"/>
    </reaction>
</comment>
<evidence type="ECO:0000256" key="1">
    <source>
        <dbReference type="ARBA" id="ARBA00001231"/>
    </source>
</evidence>
<dbReference type="InterPro" id="IPR017853">
    <property type="entry name" value="GH"/>
</dbReference>
<dbReference type="PANTHER" id="PTHR22600">
    <property type="entry name" value="BETA-HEXOSAMINIDASE"/>
    <property type="match status" value="1"/>
</dbReference>
<feature type="domain" description="Beta-hexosaminidase bacterial type N-terminal" evidence="7">
    <location>
        <begin position="31"/>
        <end position="152"/>
    </location>
</feature>
<evidence type="ECO:0000313" key="8">
    <source>
        <dbReference type="EMBL" id="MFD0998861.1"/>
    </source>
</evidence>